<comment type="similarity">
    <text evidence="1">Belongs to the UPF0065 (bug) family.</text>
</comment>
<dbReference type="OrthoDB" id="9780943at2"/>
<dbReference type="PANTHER" id="PTHR42928">
    <property type="entry name" value="TRICARBOXYLATE-BINDING PROTEIN"/>
    <property type="match status" value="1"/>
</dbReference>
<feature type="signal peptide" evidence="2">
    <location>
        <begin position="1"/>
        <end position="25"/>
    </location>
</feature>
<dbReference type="Gene3D" id="3.40.190.10">
    <property type="entry name" value="Periplasmic binding protein-like II"/>
    <property type="match status" value="1"/>
</dbReference>
<dbReference type="KEGG" id="bbh:BN112_2938"/>
<protein>
    <submittedName>
        <fullName evidence="3">Putative exported protein</fullName>
    </submittedName>
</protein>
<gene>
    <name evidence="3" type="ORF">BN112_2938</name>
</gene>
<accession>A0A0C6P906</accession>
<dbReference type="PANTHER" id="PTHR42928:SF5">
    <property type="entry name" value="BLR1237 PROTEIN"/>
    <property type="match status" value="1"/>
</dbReference>
<evidence type="ECO:0000256" key="1">
    <source>
        <dbReference type="ARBA" id="ARBA00006987"/>
    </source>
</evidence>
<feature type="chain" id="PRO_5002190093" evidence="2">
    <location>
        <begin position="26"/>
        <end position="324"/>
    </location>
</feature>
<organism evidence="3 4">
    <name type="scientific">Bordetella bronchiseptica 253</name>
    <dbReference type="NCBI Taxonomy" id="568707"/>
    <lineage>
        <taxon>Bacteria</taxon>
        <taxon>Pseudomonadati</taxon>
        <taxon>Pseudomonadota</taxon>
        <taxon>Betaproteobacteria</taxon>
        <taxon>Burkholderiales</taxon>
        <taxon>Alcaligenaceae</taxon>
        <taxon>Bordetella</taxon>
    </lineage>
</organism>
<dbReference type="InterPro" id="IPR005064">
    <property type="entry name" value="BUG"/>
</dbReference>
<dbReference type="PIRSF" id="PIRSF017082">
    <property type="entry name" value="YflP"/>
    <property type="match status" value="1"/>
</dbReference>
<dbReference type="InterPro" id="IPR006311">
    <property type="entry name" value="TAT_signal"/>
</dbReference>
<evidence type="ECO:0000256" key="2">
    <source>
        <dbReference type="SAM" id="SignalP"/>
    </source>
</evidence>
<name>A0A0C6P906_BORBO</name>
<dbReference type="RefSeq" id="WP_003807789.1">
    <property type="nucleotide sequence ID" value="NC_019382.1"/>
</dbReference>
<dbReference type="HOGENOM" id="CLU_045683_0_2_4"/>
<dbReference type="PROSITE" id="PS51318">
    <property type="entry name" value="TAT"/>
    <property type="match status" value="1"/>
</dbReference>
<keyword evidence="2" id="KW-0732">Signal</keyword>
<evidence type="ECO:0000313" key="4">
    <source>
        <dbReference type="Proteomes" id="UP000007564"/>
    </source>
</evidence>
<dbReference type="AlphaFoldDB" id="A0A0C6P906"/>
<reference evidence="3 4" key="1">
    <citation type="journal article" date="2012" name="BMC Genomics">
        <title>Comparative genomics of the classical Bordetella subspecies: the evolution and exchange of virulence-associated diversity amongst closely related pathogens.</title>
        <authorList>
            <person name="Park J."/>
            <person name="Zhang Y."/>
            <person name="Buboltz A.M."/>
            <person name="Zhang X."/>
            <person name="Schuster S.C."/>
            <person name="Ahuja U."/>
            <person name="Liu M."/>
            <person name="Miller J.F."/>
            <person name="Sebaihia M."/>
            <person name="Bentley S.D."/>
            <person name="Parkhill J."/>
            <person name="Harvill E.T."/>
        </authorList>
    </citation>
    <scope>NUCLEOTIDE SEQUENCE [LARGE SCALE GENOMIC DNA]</scope>
    <source>
        <strain evidence="3 4">253</strain>
    </source>
</reference>
<dbReference type="SUPFAM" id="SSF53850">
    <property type="entry name" value="Periplasmic binding protein-like II"/>
    <property type="match status" value="1"/>
</dbReference>
<evidence type="ECO:0000313" key="3">
    <source>
        <dbReference type="EMBL" id="CCJ54855.1"/>
    </source>
</evidence>
<proteinExistence type="inferred from homology"/>
<dbReference type="Pfam" id="PF03401">
    <property type="entry name" value="TctC"/>
    <property type="match status" value="1"/>
</dbReference>
<sequence>MHRRTLLQGMLAGAAGIGLGLPARAAQYPDRALQWIVPYPPGGATDSVARAIATSMGEQLGQPVVIVNRPGGATNIGTEAAIRAAPDGYTLLLAVPPLVVNPALYPQLSYQPLRDTQAVGLVALNPNVLVVPADSPWRTPQQLFEAAQAKPDTITIGSPGIGTVPHLVSLLIGQELNVRVVPVPYKGSAALMPDLVSGRVNAAMDNLFAQVASVRSGRVRALATLGDKRSPLLPDVPSMTELGLSKLSGMGWIGMVAHSGTEPARIARLEQAVLRAAREPDIASRLEAMGLMVVPEGREAFQQRLSTEAELWQGTVRRAGVTAA</sequence>
<dbReference type="Proteomes" id="UP000007564">
    <property type="component" value="Chromosome"/>
</dbReference>
<dbReference type="EMBL" id="HE965806">
    <property type="protein sequence ID" value="CCJ54855.1"/>
    <property type="molecule type" value="Genomic_DNA"/>
</dbReference>
<dbReference type="InterPro" id="IPR042100">
    <property type="entry name" value="Bug_dom1"/>
</dbReference>
<dbReference type="Gene3D" id="3.40.190.150">
    <property type="entry name" value="Bordetella uptake gene, domain 1"/>
    <property type="match status" value="1"/>
</dbReference>
<dbReference type="GeneID" id="93202226"/>
<dbReference type="CDD" id="cd07012">
    <property type="entry name" value="PBP2_Bug_TTT"/>
    <property type="match status" value="1"/>
</dbReference>